<gene>
    <name evidence="1" type="ORF">B296_00015508</name>
</gene>
<reference evidence="1 2" key="1">
    <citation type="journal article" date="2014" name="Agronomy (Basel)">
        <title>A Draft Genome Sequence for Ensete ventricosum, the Drought-Tolerant Tree Against Hunger.</title>
        <authorList>
            <person name="Harrison J."/>
            <person name="Moore K.A."/>
            <person name="Paszkiewicz K."/>
            <person name="Jones T."/>
            <person name="Grant M."/>
            <person name="Ambacheew D."/>
            <person name="Muzemil S."/>
            <person name="Studholme D.J."/>
        </authorList>
    </citation>
    <scope>NUCLEOTIDE SEQUENCE [LARGE SCALE GENOMIC DNA]</scope>
</reference>
<protein>
    <submittedName>
        <fullName evidence="1">Uncharacterized protein</fullName>
    </submittedName>
</protein>
<dbReference type="Proteomes" id="UP000287651">
    <property type="component" value="Unassembled WGS sequence"/>
</dbReference>
<evidence type="ECO:0000313" key="1">
    <source>
        <dbReference type="EMBL" id="RRT83603.1"/>
    </source>
</evidence>
<evidence type="ECO:0000313" key="2">
    <source>
        <dbReference type="Proteomes" id="UP000287651"/>
    </source>
</evidence>
<dbReference type="AlphaFoldDB" id="A0A427B548"/>
<organism evidence="1 2">
    <name type="scientific">Ensete ventricosum</name>
    <name type="common">Abyssinian banana</name>
    <name type="synonym">Musa ensete</name>
    <dbReference type="NCBI Taxonomy" id="4639"/>
    <lineage>
        <taxon>Eukaryota</taxon>
        <taxon>Viridiplantae</taxon>
        <taxon>Streptophyta</taxon>
        <taxon>Embryophyta</taxon>
        <taxon>Tracheophyta</taxon>
        <taxon>Spermatophyta</taxon>
        <taxon>Magnoliopsida</taxon>
        <taxon>Liliopsida</taxon>
        <taxon>Zingiberales</taxon>
        <taxon>Musaceae</taxon>
        <taxon>Ensete</taxon>
    </lineage>
</organism>
<dbReference type="EMBL" id="AMZH03000465">
    <property type="protein sequence ID" value="RRT83603.1"/>
    <property type="molecule type" value="Genomic_DNA"/>
</dbReference>
<accession>A0A427B548</accession>
<name>A0A427B548_ENSVE</name>
<comment type="caution">
    <text evidence="1">The sequence shown here is derived from an EMBL/GenBank/DDBJ whole genome shotgun (WGS) entry which is preliminary data.</text>
</comment>
<sequence length="175" mass="19677">MILARFRGMPKVSIGKPGLVARATMSSAKVKEVLTEAAPRSVTALTPKRPTEGSMPPPEGFPYVHKWVKVTTGKHKSRHGEGSSLTCSKGKETVASCGEPMQPVYLHPKSMKELFRMTMLKNDVEYYALQMTDLPPRDPDLEMRAQWETLKNLAWVWDDPQAATEFERGVLHPNW</sequence>
<proteinExistence type="predicted"/>